<dbReference type="SMART" id="SM00228">
    <property type="entry name" value="PDZ"/>
    <property type="match status" value="1"/>
</dbReference>
<dbReference type="EMBL" id="CP048104">
    <property type="protein sequence ID" value="QKG85793.1"/>
    <property type="molecule type" value="Genomic_DNA"/>
</dbReference>
<evidence type="ECO:0000256" key="1">
    <source>
        <dbReference type="ARBA" id="ARBA00010541"/>
    </source>
</evidence>
<feature type="domain" description="PDZ" evidence="6">
    <location>
        <begin position="283"/>
        <end position="357"/>
    </location>
</feature>
<comment type="similarity">
    <text evidence="1">Belongs to the peptidase S1C family.</text>
</comment>
<evidence type="ECO:0000313" key="8">
    <source>
        <dbReference type="Proteomes" id="UP000503088"/>
    </source>
</evidence>
<keyword evidence="8" id="KW-1185">Reference proteome</keyword>
<evidence type="ECO:0000259" key="6">
    <source>
        <dbReference type="PROSITE" id="PS50106"/>
    </source>
</evidence>
<dbReference type="Gene3D" id="2.40.10.10">
    <property type="entry name" value="Trypsin-like serine proteases"/>
    <property type="match status" value="2"/>
</dbReference>
<dbReference type="GO" id="GO:0006508">
    <property type="term" value="P:proteolysis"/>
    <property type="evidence" value="ECO:0007669"/>
    <property type="project" value="UniProtKB-KW"/>
</dbReference>
<dbReference type="InterPro" id="IPR001940">
    <property type="entry name" value="Peptidase_S1C"/>
</dbReference>
<accession>A0A7D4BY04</accession>
<dbReference type="RefSeq" id="WP_173224898.1">
    <property type="nucleotide sequence ID" value="NZ_CP048104.1"/>
</dbReference>
<reference evidence="7 8" key="1">
    <citation type="submission" date="2020-01" db="EMBL/GenBank/DDBJ databases">
        <authorList>
            <person name="Gulvik C.A."/>
            <person name="Batra D.G."/>
        </authorList>
    </citation>
    <scope>NUCLEOTIDE SEQUENCE [LARGE SCALE GENOMIC DNA]</scope>
    <source>
        <strain evidence="7 8">W9323</strain>
    </source>
</reference>
<keyword evidence="5" id="KW-1133">Transmembrane helix</keyword>
<dbReference type="InterPro" id="IPR051201">
    <property type="entry name" value="Chloro_Bact_Ser_Proteases"/>
</dbReference>
<dbReference type="GO" id="GO:0004252">
    <property type="term" value="F:serine-type endopeptidase activity"/>
    <property type="evidence" value="ECO:0007669"/>
    <property type="project" value="InterPro"/>
</dbReference>
<dbReference type="SUPFAM" id="SSF50156">
    <property type="entry name" value="PDZ domain-like"/>
    <property type="match status" value="1"/>
</dbReference>
<dbReference type="KEGG" id="kpul:GXN76_15915"/>
<protein>
    <submittedName>
        <fullName evidence="7">PDZ domain-containing protein</fullName>
    </submittedName>
</protein>
<keyword evidence="3" id="KW-0378">Hydrolase</keyword>
<name>A0A7D4BY04_9BACL</name>
<evidence type="ECO:0000256" key="5">
    <source>
        <dbReference type="SAM" id="Phobius"/>
    </source>
</evidence>
<dbReference type="Gene3D" id="2.30.42.10">
    <property type="match status" value="1"/>
</dbReference>
<dbReference type="Pfam" id="PF13180">
    <property type="entry name" value="PDZ_2"/>
    <property type="match status" value="1"/>
</dbReference>
<evidence type="ECO:0000313" key="7">
    <source>
        <dbReference type="EMBL" id="QKG85793.1"/>
    </source>
</evidence>
<evidence type="ECO:0000256" key="2">
    <source>
        <dbReference type="ARBA" id="ARBA00022670"/>
    </source>
</evidence>
<evidence type="ECO:0000256" key="3">
    <source>
        <dbReference type="ARBA" id="ARBA00022801"/>
    </source>
</evidence>
<dbReference type="AlphaFoldDB" id="A0A7D4BY04"/>
<organism evidence="7 8">
    <name type="scientific">Kroppenstedtia pulmonis</name>
    <dbReference type="NCBI Taxonomy" id="1380685"/>
    <lineage>
        <taxon>Bacteria</taxon>
        <taxon>Bacillati</taxon>
        <taxon>Bacillota</taxon>
        <taxon>Bacilli</taxon>
        <taxon>Bacillales</taxon>
        <taxon>Thermoactinomycetaceae</taxon>
        <taxon>Kroppenstedtia</taxon>
    </lineage>
</organism>
<proteinExistence type="inferred from homology"/>
<keyword evidence="2" id="KW-0645">Protease</keyword>
<evidence type="ECO:0000256" key="4">
    <source>
        <dbReference type="ARBA" id="ARBA00022825"/>
    </source>
</evidence>
<dbReference type="PANTHER" id="PTHR43343">
    <property type="entry name" value="PEPTIDASE S12"/>
    <property type="match status" value="1"/>
</dbReference>
<dbReference type="InterPro" id="IPR001478">
    <property type="entry name" value="PDZ"/>
</dbReference>
<dbReference type="Proteomes" id="UP000503088">
    <property type="component" value="Chromosome"/>
</dbReference>
<keyword evidence="4" id="KW-0720">Serine protease</keyword>
<dbReference type="PANTHER" id="PTHR43343:SF3">
    <property type="entry name" value="PROTEASE DO-LIKE 8, CHLOROPLASTIC"/>
    <property type="match status" value="1"/>
</dbReference>
<sequence length="393" mass="42136">MGYYDNSNQFRRVVIVLITALVAAVIGGMFVLTLSPALVRAGILPQEYFVGRDAALSEGKGPEQTVSLNVNNDITEAVKKARPAVVGVVNYKQTQDPFSPEAVPQGTGSGIIFEKRGDRALVVTNYHVIQGANRVAVVIQPEKNNDPTEVEAKVLGGDKPTDLAVLEMDASHVKHVATFGNSDKLKAGEPAIAIGNPLGLEFSQSVTAGVISSPHRNFRIDETMSMDVIQTDAAINPGNSGGALINTAGQVIGINSLKIAQQGIEGLGFAIPVNDAKPIINDLIQHGEVRRAYLGIGLEDLVAIPRQAWETELNLPDNINYGSVVLQVEPGTGASRGGIKVRDVIVAVDGKKINNTSELRSYIWKEKSIGDEMKVTLYRNGKKQQKTITLQEE</sequence>
<dbReference type="PRINTS" id="PR00834">
    <property type="entry name" value="PROTEASES2C"/>
</dbReference>
<keyword evidence="5" id="KW-0812">Transmembrane</keyword>
<dbReference type="SUPFAM" id="SSF50494">
    <property type="entry name" value="Trypsin-like serine proteases"/>
    <property type="match status" value="1"/>
</dbReference>
<dbReference type="InterPro" id="IPR009003">
    <property type="entry name" value="Peptidase_S1_PA"/>
</dbReference>
<dbReference type="Pfam" id="PF13365">
    <property type="entry name" value="Trypsin_2"/>
    <property type="match status" value="1"/>
</dbReference>
<dbReference type="PROSITE" id="PS50106">
    <property type="entry name" value="PDZ"/>
    <property type="match status" value="1"/>
</dbReference>
<dbReference type="InterPro" id="IPR043504">
    <property type="entry name" value="Peptidase_S1_PA_chymotrypsin"/>
</dbReference>
<dbReference type="InterPro" id="IPR036034">
    <property type="entry name" value="PDZ_sf"/>
</dbReference>
<gene>
    <name evidence="7" type="ORF">GXN76_15915</name>
</gene>
<keyword evidence="5" id="KW-0472">Membrane</keyword>
<feature type="transmembrane region" description="Helical" evidence="5">
    <location>
        <begin position="12"/>
        <end position="34"/>
    </location>
</feature>